<dbReference type="GO" id="GO:0004794">
    <property type="term" value="F:threonine deaminase activity"/>
    <property type="evidence" value="ECO:0007669"/>
    <property type="project" value="TreeGrafter"/>
</dbReference>
<keyword evidence="8" id="KW-0663">Pyridoxal phosphate</keyword>
<evidence type="ECO:0000256" key="4">
    <source>
        <dbReference type="ARBA" id="ARBA00010869"/>
    </source>
</evidence>
<gene>
    <name evidence="13" type="ORF">BZG36_02323</name>
</gene>
<sequence length="441" mass="47280">MDNPRTRSGQAVDNVEALHVDSPLMHSTTLTKKVGWQVYTEYVARFWLIGDDSSNVWLKLDNLQPSGSFKIRGIGYMIQRAMQKDHFTHPQLVSSSGGNAGLAVAYAGRQLDIPVTVVVPKSTSELMKEKIEAEGARVIVHGEAWDEANAYAQKLLENTPESVFLPPFDHPDLWEGHSSIVHELTDQLDKPPDAVLVSVGGGGLLNGIILGLQDVGWSQVPVIAVETHGSNSFQASVVAGKLVTLDKISTIATSLGAKTVSSKSLELSLVHPVVPFAVSDGMAADAVKRFAADHRMLVEAACGASLSVCYSNVIQDIIPTLTIDSNVVVIVCGGSNINIDMIDVYSKKFPNPPIIVRSGSDVFLKLPGSDGSLAEKKIDTTKTPVNLEGYSLTNEEMRIVLDGVRTHENGGPAGPGAPIGEDSQPVTQQELQVKMEMEAQT</sequence>
<evidence type="ECO:0000256" key="8">
    <source>
        <dbReference type="ARBA" id="ARBA00022898"/>
    </source>
</evidence>
<dbReference type="GO" id="GO:0005737">
    <property type="term" value="C:cytoplasm"/>
    <property type="evidence" value="ECO:0007669"/>
    <property type="project" value="UniProtKB-SubCell"/>
</dbReference>
<proteinExistence type="inferred from homology"/>
<keyword evidence="14" id="KW-1185">Reference proteome</keyword>
<comment type="cofactor">
    <cofactor evidence="1">
        <name>pyridoxal 5'-phosphate</name>
        <dbReference type="ChEBI" id="CHEBI:597326"/>
    </cofactor>
</comment>
<evidence type="ECO:0000256" key="9">
    <source>
        <dbReference type="ARBA" id="ARBA00023239"/>
    </source>
</evidence>
<evidence type="ECO:0000256" key="3">
    <source>
        <dbReference type="ARBA" id="ARBA00004742"/>
    </source>
</evidence>
<keyword evidence="7" id="KW-0963">Cytoplasm</keyword>
<protein>
    <recommendedName>
        <fullName evidence="5">L-serine ammonia-lyase</fullName>
        <ecNumber evidence="5">4.3.1.17</ecNumber>
    </recommendedName>
</protein>
<dbReference type="GO" id="GO:0006567">
    <property type="term" value="P:L-threonine catabolic process"/>
    <property type="evidence" value="ECO:0007669"/>
    <property type="project" value="TreeGrafter"/>
</dbReference>
<evidence type="ECO:0000259" key="12">
    <source>
        <dbReference type="Pfam" id="PF00291"/>
    </source>
</evidence>
<dbReference type="GO" id="GO:0003941">
    <property type="term" value="F:L-serine ammonia-lyase activity"/>
    <property type="evidence" value="ECO:0007669"/>
    <property type="project" value="UniProtKB-EC"/>
</dbReference>
<dbReference type="GO" id="GO:0006094">
    <property type="term" value="P:gluconeogenesis"/>
    <property type="evidence" value="ECO:0007669"/>
    <property type="project" value="UniProtKB-KW"/>
</dbReference>
<evidence type="ECO:0000256" key="2">
    <source>
        <dbReference type="ARBA" id="ARBA00004496"/>
    </source>
</evidence>
<dbReference type="FunFam" id="3.40.50.1100:FF:000040">
    <property type="entry name" value="L-serine dehydratase, putative"/>
    <property type="match status" value="1"/>
</dbReference>
<dbReference type="Proteomes" id="UP000242875">
    <property type="component" value="Unassembled WGS sequence"/>
</dbReference>
<evidence type="ECO:0000256" key="5">
    <source>
        <dbReference type="ARBA" id="ARBA00012093"/>
    </source>
</evidence>
<evidence type="ECO:0000256" key="7">
    <source>
        <dbReference type="ARBA" id="ARBA00022490"/>
    </source>
</evidence>
<comment type="similarity">
    <text evidence="4">Belongs to the serine/threonine dehydratase family.</text>
</comment>
<name>A0A261Y2L9_9FUNG</name>
<dbReference type="InterPro" id="IPR001926">
    <property type="entry name" value="TrpB-like_PALP"/>
</dbReference>
<dbReference type="PANTHER" id="PTHR48078:SF2">
    <property type="entry name" value="CATABOLIC L-SERINE_THREONINE DEHYDRATASE"/>
    <property type="match status" value="1"/>
</dbReference>
<comment type="catalytic activity">
    <reaction evidence="10">
        <text>L-serine = pyruvate + NH4(+)</text>
        <dbReference type="Rhea" id="RHEA:19169"/>
        <dbReference type="ChEBI" id="CHEBI:15361"/>
        <dbReference type="ChEBI" id="CHEBI:28938"/>
        <dbReference type="ChEBI" id="CHEBI:33384"/>
        <dbReference type="EC" id="4.3.1.17"/>
    </reaction>
</comment>
<feature type="region of interest" description="Disordered" evidence="11">
    <location>
        <begin position="405"/>
        <end position="429"/>
    </location>
</feature>
<evidence type="ECO:0000256" key="6">
    <source>
        <dbReference type="ARBA" id="ARBA00022432"/>
    </source>
</evidence>
<accession>A0A261Y2L9</accession>
<dbReference type="EC" id="4.3.1.17" evidence="5"/>
<dbReference type="InterPro" id="IPR036052">
    <property type="entry name" value="TrpB-like_PALP_sf"/>
</dbReference>
<comment type="pathway">
    <text evidence="3">Carbohydrate biosynthesis; gluconeogenesis.</text>
</comment>
<dbReference type="GO" id="GO:0006565">
    <property type="term" value="P:L-serine catabolic process"/>
    <property type="evidence" value="ECO:0007669"/>
    <property type="project" value="TreeGrafter"/>
</dbReference>
<evidence type="ECO:0000256" key="11">
    <source>
        <dbReference type="SAM" id="MobiDB-lite"/>
    </source>
</evidence>
<evidence type="ECO:0000313" key="14">
    <source>
        <dbReference type="Proteomes" id="UP000242875"/>
    </source>
</evidence>
<dbReference type="GO" id="GO:0030170">
    <property type="term" value="F:pyridoxal phosphate binding"/>
    <property type="evidence" value="ECO:0007669"/>
    <property type="project" value="InterPro"/>
</dbReference>
<dbReference type="SUPFAM" id="SSF53686">
    <property type="entry name" value="Tryptophan synthase beta subunit-like PLP-dependent enzymes"/>
    <property type="match status" value="1"/>
</dbReference>
<dbReference type="GO" id="GO:0009097">
    <property type="term" value="P:isoleucine biosynthetic process"/>
    <property type="evidence" value="ECO:0007669"/>
    <property type="project" value="TreeGrafter"/>
</dbReference>
<organism evidence="13 14">
    <name type="scientific">Bifiguratus adelaidae</name>
    <dbReference type="NCBI Taxonomy" id="1938954"/>
    <lineage>
        <taxon>Eukaryota</taxon>
        <taxon>Fungi</taxon>
        <taxon>Fungi incertae sedis</taxon>
        <taxon>Mucoromycota</taxon>
        <taxon>Mucoromycotina</taxon>
        <taxon>Endogonomycetes</taxon>
        <taxon>Endogonales</taxon>
        <taxon>Endogonales incertae sedis</taxon>
        <taxon>Bifiguratus</taxon>
    </lineage>
</organism>
<comment type="caution">
    <text evidence="13">The sequence shown here is derived from an EMBL/GenBank/DDBJ whole genome shotgun (WGS) entry which is preliminary data.</text>
</comment>
<dbReference type="PROSITE" id="PS00165">
    <property type="entry name" value="DEHYDRATASE_SER_THR"/>
    <property type="match status" value="1"/>
</dbReference>
<dbReference type="OrthoDB" id="7773036at2759"/>
<dbReference type="Pfam" id="PF00291">
    <property type="entry name" value="PALP"/>
    <property type="match status" value="1"/>
</dbReference>
<feature type="domain" description="Tryptophan synthase beta chain-like PALP" evidence="12">
    <location>
        <begin position="54"/>
        <end position="333"/>
    </location>
</feature>
<comment type="subcellular location">
    <subcellularLocation>
        <location evidence="2">Cytoplasm</location>
    </subcellularLocation>
</comment>
<keyword evidence="9" id="KW-0456">Lyase</keyword>
<keyword evidence="6" id="KW-0312">Gluconeogenesis</keyword>
<evidence type="ECO:0000256" key="1">
    <source>
        <dbReference type="ARBA" id="ARBA00001933"/>
    </source>
</evidence>
<dbReference type="InterPro" id="IPR050147">
    <property type="entry name" value="Ser/Thr_Dehydratase"/>
</dbReference>
<dbReference type="InterPro" id="IPR000634">
    <property type="entry name" value="Ser/Thr_deHydtase_PyrdxlP-BS"/>
</dbReference>
<dbReference type="PANTHER" id="PTHR48078">
    <property type="entry name" value="THREONINE DEHYDRATASE, MITOCHONDRIAL-RELATED"/>
    <property type="match status" value="1"/>
</dbReference>
<dbReference type="Gene3D" id="3.40.50.1100">
    <property type="match status" value="2"/>
</dbReference>
<reference evidence="13 14" key="1">
    <citation type="journal article" date="2017" name="Mycologia">
        <title>Bifiguratus adelaidae, gen. et sp. nov., a new member of Mucoromycotina in endophytic and soil-dwelling habitats.</title>
        <authorList>
            <person name="Torres-Cruz T.J."/>
            <person name="Billingsley Tobias T.L."/>
            <person name="Almatruk M."/>
            <person name="Hesse C."/>
            <person name="Kuske C.R."/>
            <person name="Desiro A."/>
            <person name="Benucci G.M."/>
            <person name="Bonito G."/>
            <person name="Stajich J.E."/>
            <person name="Dunlap C."/>
            <person name="Arnold A.E."/>
            <person name="Porras-Alfaro A."/>
        </authorList>
    </citation>
    <scope>NUCLEOTIDE SEQUENCE [LARGE SCALE GENOMIC DNA]</scope>
    <source>
        <strain evidence="13 14">AZ0501</strain>
    </source>
</reference>
<dbReference type="AlphaFoldDB" id="A0A261Y2L9"/>
<dbReference type="EMBL" id="MVBO01000029">
    <property type="protein sequence ID" value="OZJ04832.1"/>
    <property type="molecule type" value="Genomic_DNA"/>
</dbReference>
<evidence type="ECO:0000256" key="10">
    <source>
        <dbReference type="ARBA" id="ARBA00049406"/>
    </source>
</evidence>
<evidence type="ECO:0000313" key="13">
    <source>
        <dbReference type="EMBL" id="OZJ04832.1"/>
    </source>
</evidence>